<dbReference type="GO" id="GO:0030686">
    <property type="term" value="C:90S preribosome"/>
    <property type="evidence" value="ECO:0007669"/>
    <property type="project" value="TreeGrafter"/>
</dbReference>
<reference evidence="2 3" key="1">
    <citation type="journal article" date="2018" name="Mol. Biol. Evol.">
        <title>Broad Genomic Sampling Reveals a Smut Pathogenic Ancestry of the Fungal Clade Ustilaginomycotina.</title>
        <authorList>
            <person name="Kijpornyongpan T."/>
            <person name="Mondo S.J."/>
            <person name="Barry K."/>
            <person name="Sandor L."/>
            <person name="Lee J."/>
            <person name="Lipzen A."/>
            <person name="Pangilinan J."/>
            <person name="LaButti K."/>
            <person name="Hainaut M."/>
            <person name="Henrissat B."/>
            <person name="Grigoriev I.V."/>
            <person name="Spatafora J.W."/>
            <person name="Aime M.C."/>
        </authorList>
    </citation>
    <scope>NUCLEOTIDE SEQUENCE [LARGE SCALE GENOMIC DNA]</scope>
    <source>
        <strain evidence="2 3">MCA 4198</strain>
    </source>
</reference>
<evidence type="ECO:0000313" key="2">
    <source>
        <dbReference type="EMBL" id="PWN87859.1"/>
    </source>
</evidence>
<dbReference type="PANTHER" id="PTHR24030">
    <property type="entry name" value="PROTEIN CMSS1"/>
    <property type="match status" value="1"/>
</dbReference>
<name>A0A316YF63_9BASI</name>
<dbReference type="STRING" id="215250.A0A316YF63"/>
<feature type="compositionally biased region" description="Acidic residues" evidence="1">
    <location>
        <begin position="12"/>
        <end position="24"/>
    </location>
</feature>
<dbReference type="GeneID" id="37040881"/>
<dbReference type="GO" id="GO:0005634">
    <property type="term" value="C:nucleus"/>
    <property type="evidence" value="ECO:0007669"/>
    <property type="project" value="TreeGrafter"/>
</dbReference>
<dbReference type="OrthoDB" id="1929311at2759"/>
<dbReference type="InParanoid" id="A0A316YF63"/>
<feature type="region of interest" description="Disordered" evidence="1">
    <location>
        <begin position="1"/>
        <end position="64"/>
    </location>
</feature>
<feature type="region of interest" description="Disordered" evidence="1">
    <location>
        <begin position="157"/>
        <end position="203"/>
    </location>
</feature>
<organism evidence="2 3">
    <name type="scientific">Acaromyces ingoldii</name>
    <dbReference type="NCBI Taxonomy" id="215250"/>
    <lineage>
        <taxon>Eukaryota</taxon>
        <taxon>Fungi</taxon>
        <taxon>Dikarya</taxon>
        <taxon>Basidiomycota</taxon>
        <taxon>Ustilaginomycotina</taxon>
        <taxon>Exobasidiomycetes</taxon>
        <taxon>Exobasidiales</taxon>
        <taxon>Cryptobasidiaceae</taxon>
        <taxon>Acaromyces</taxon>
    </lineage>
</organism>
<evidence type="ECO:0000256" key="1">
    <source>
        <dbReference type="SAM" id="MobiDB-lite"/>
    </source>
</evidence>
<gene>
    <name evidence="2" type="ORF">FA10DRAFT_233879</name>
</gene>
<dbReference type="FunCoup" id="A0A316YF63">
    <property type="interactions" value="85"/>
</dbReference>
<dbReference type="AlphaFoldDB" id="A0A316YF63"/>
<keyword evidence="3" id="KW-1185">Reference proteome</keyword>
<evidence type="ECO:0000313" key="3">
    <source>
        <dbReference type="Proteomes" id="UP000245768"/>
    </source>
</evidence>
<dbReference type="RefSeq" id="XP_025375057.1">
    <property type="nucleotide sequence ID" value="XM_025518965.1"/>
</dbReference>
<dbReference type="InterPro" id="IPR032704">
    <property type="entry name" value="Cms1"/>
</dbReference>
<dbReference type="Pfam" id="PF14617">
    <property type="entry name" value="CMS1"/>
    <property type="match status" value="2"/>
</dbReference>
<dbReference type="InterPro" id="IPR027417">
    <property type="entry name" value="P-loop_NTPase"/>
</dbReference>
<dbReference type="Gene3D" id="3.40.50.300">
    <property type="entry name" value="P-loop containing nucleotide triphosphate hydrolases"/>
    <property type="match status" value="1"/>
</dbReference>
<accession>A0A316YF63</accession>
<dbReference type="EMBL" id="KZ819639">
    <property type="protein sequence ID" value="PWN87859.1"/>
    <property type="molecule type" value="Genomic_DNA"/>
</dbReference>
<proteinExistence type="predicted"/>
<protein>
    <submittedName>
        <fullName evidence="2">Uncharacterized protein</fullName>
    </submittedName>
</protein>
<sequence length="303" mass="33405">MAGKQRQKAGVDTDEEEGEKEAGEEERRKAHKKRKRKEQDKARKAKKAKENLALPPGSLAQRPPDVQADHLRKLLKSCRAFAKLSELELDEIGVSEKMLVDSTSVEVERVLELLPRFLEGAMPKAIESATHADQGSGPGQVVILVVTGNAQRAADLARPLRQLSPRLTPVNGRGKKDGKDEEDGMESKGQGRSKAASEKGDKRAPVAKLFARHFKMSEQQAFLSSHFSPVAVGTPQRLADLINCGSLHLQHLTAIILDASWADQKMRTLLEGPETREALFHLLTLAPIRERISSNGWPSLLLF</sequence>
<dbReference type="Proteomes" id="UP000245768">
    <property type="component" value="Unassembled WGS sequence"/>
</dbReference>
<dbReference type="PANTHER" id="PTHR24030:SF0">
    <property type="entry name" value="PROTEIN CMSS1"/>
    <property type="match status" value="1"/>
</dbReference>